<reference evidence="1 2" key="1">
    <citation type="submission" date="2020-06" db="EMBL/GenBank/DDBJ databases">
        <title>Transcriptomic and genomic resources for Thalictrum thalictroides and T. hernandezii: Facilitating candidate gene discovery in an emerging model plant lineage.</title>
        <authorList>
            <person name="Arias T."/>
            <person name="Riano-Pachon D.M."/>
            <person name="Di Stilio V.S."/>
        </authorList>
    </citation>
    <scope>NUCLEOTIDE SEQUENCE [LARGE SCALE GENOMIC DNA]</scope>
    <source>
        <strain evidence="2">cv. WT478/WT964</strain>
        <tissue evidence="1">Leaves</tissue>
    </source>
</reference>
<dbReference type="EMBL" id="JABWDY010012152">
    <property type="protein sequence ID" value="KAF5199310.1"/>
    <property type="molecule type" value="Genomic_DNA"/>
</dbReference>
<keyword evidence="2" id="KW-1185">Reference proteome</keyword>
<feature type="non-terminal residue" evidence="1">
    <location>
        <position position="1"/>
    </location>
</feature>
<sequence>MSQLQTQVASLTENQAELHALVKSHAEIIRTLMANNQVHSSTFLTNNGVHSPDTPIVTRTPDVSITHNSVPNDFLAASVRQISKCKLMNWAKPNEVVAIGRFDT</sequence>
<name>A0A7J6WRU2_THATH</name>
<dbReference type="Proteomes" id="UP000554482">
    <property type="component" value="Unassembled WGS sequence"/>
</dbReference>
<evidence type="ECO:0000313" key="2">
    <source>
        <dbReference type="Proteomes" id="UP000554482"/>
    </source>
</evidence>
<evidence type="ECO:0000313" key="1">
    <source>
        <dbReference type="EMBL" id="KAF5199310.1"/>
    </source>
</evidence>
<proteinExistence type="predicted"/>
<dbReference type="AlphaFoldDB" id="A0A7J6WRU2"/>
<protein>
    <submittedName>
        <fullName evidence="1">Uncharacterized protein</fullName>
    </submittedName>
</protein>
<comment type="caution">
    <text evidence="1">The sequence shown here is derived from an EMBL/GenBank/DDBJ whole genome shotgun (WGS) entry which is preliminary data.</text>
</comment>
<accession>A0A7J6WRU2</accession>
<gene>
    <name evidence="1" type="ORF">FRX31_011105</name>
</gene>
<organism evidence="1 2">
    <name type="scientific">Thalictrum thalictroides</name>
    <name type="common">Rue-anemone</name>
    <name type="synonym">Anemone thalictroides</name>
    <dbReference type="NCBI Taxonomy" id="46969"/>
    <lineage>
        <taxon>Eukaryota</taxon>
        <taxon>Viridiplantae</taxon>
        <taxon>Streptophyta</taxon>
        <taxon>Embryophyta</taxon>
        <taxon>Tracheophyta</taxon>
        <taxon>Spermatophyta</taxon>
        <taxon>Magnoliopsida</taxon>
        <taxon>Ranunculales</taxon>
        <taxon>Ranunculaceae</taxon>
        <taxon>Thalictroideae</taxon>
        <taxon>Thalictrum</taxon>
    </lineage>
</organism>